<feature type="non-terminal residue" evidence="2">
    <location>
        <position position="1"/>
    </location>
</feature>
<feature type="domain" description="Phosphoribosyltransferase" evidence="1">
    <location>
        <begin position="1"/>
        <end position="54"/>
    </location>
</feature>
<evidence type="ECO:0000313" key="2">
    <source>
        <dbReference type="EMBL" id="KAH3688206.1"/>
    </source>
</evidence>
<proteinExistence type="predicted"/>
<reference evidence="2" key="2">
    <citation type="submission" date="2021-01" db="EMBL/GenBank/DDBJ databases">
        <authorList>
            <person name="Schikora-Tamarit M.A."/>
        </authorList>
    </citation>
    <scope>NUCLEOTIDE SEQUENCE</scope>
    <source>
        <strain evidence="2">CBS2887</strain>
    </source>
</reference>
<keyword evidence="3" id="KW-1185">Reference proteome</keyword>
<dbReference type="OrthoDB" id="106623at2759"/>
<evidence type="ECO:0000259" key="1">
    <source>
        <dbReference type="Pfam" id="PF14681"/>
    </source>
</evidence>
<dbReference type="EMBL" id="JAEUBG010000468">
    <property type="protein sequence ID" value="KAH3688206.1"/>
    <property type="molecule type" value="Genomic_DNA"/>
</dbReference>
<sequence>ERILFLNVLASPEGIEVFKSKYPKIKVITGMIDDGLNEKKFVVPGLGDFGDRYYCI</sequence>
<dbReference type="Proteomes" id="UP000774326">
    <property type="component" value="Unassembled WGS sequence"/>
</dbReference>
<evidence type="ECO:0000313" key="3">
    <source>
        <dbReference type="Proteomes" id="UP000774326"/>
    </source>
</evidence>
<gene>
    <name evidence="2" type="ORF">WICPIJ_000810</name>
</gene>
<reference evidence="2" key="1">
    <citation type="journal article" date="2021" name="Open Biol.">
        <title>Shared evolutionary footprints suggest mitochondrial oxidative damage underlies multiple complex I losses in fungi.</title>
        <authorList>
            <person name="Schikora-Tamarit M.A."/>
            <person name="Marcet-Houben M."/>
            <person name="Nosek J."/>
            <person name="Gabaldon T."/>
        </authorList>
    </citation>
    <scope>NUCLEOTIDE SEQUENCE</scope>
    <source>
        <strain evidence="2">CBS2887</strain>
    </source>
</reference>
<dbReference type="SUPFAM" id="SSF53271">
    <property type="entry name" value="PRTase-like"/>
    <property type="match status" value="1"/>
</dbReference>
<dbReference type="Gene3D" id="3.40.50.2020">
    <property type="match status" value="1"/>
</dbReference>
<organism evidence="2 3">
    <name type="scientific">Wickerhamomyces pijperi</name>
    <name type="common">Yeast</name>
    <name type="synonym">Pichia pijperi</name>
    <dbReference type="NCBI Taxonomy" id="599730"/>
    <lineage>
        <taxon>Eukaryota</taxon>
        <taxon>Fungi</taxon>
        <taxon>Dikarya</taxon>
        <taxon>Ascomycota</taxon>
        <taxon>Saccharomycotina</taxon>
        <taxon>Saccharomycetes</taxon>
        <taxon>Phaffomycetales</taxon>
        <taxon>Wickerhamomycetaceae</taxon>
        <taxon>Wickerhamomyces</taxon>
    </lineage>
</organism>
<dbReference type="Pfam" id="PF14681">
    <property type="entry name" value="UPRTase"/>
    <property type="match status" value="1"/>
</dbReference>
<name>A0A9P8TS26_WICPI</name>
<dbReference type="InterPro" id="IPR029057">
    <property type="entry name" value="PRTase-like"/>
</dbReference>
<dbReference type="InterPro" id="IPR000836">
    <property type="entry name" value="PRTase_dom"/>
</dbReference>
<dbReference type="AlphaFoldDB" id="A0A9P8TS26"/>
<comment type="caution">
    <text evidence="2">The sequence shown here is derived from an EMBL/GenBank/DDBJ whole genome shotgun (WGS) entry which is preliminary data.</text>
</comment>
<accession>A0A9P8TS26</accession>
<protein>
    <recommendedName>
        <fullName evidence="1">Phosphoribosyltransferase domain-containing protein</fullName>
    </recommendedName>
</protein>